<dbReference type="Gene3D" id="2.10.109.10">
    <property type="entry name" value="Umud Fragment, subunit A"/>
    <property type="match status" value="1"/>
</dbReference>
<accession>A0A5J4QX90</accession>
<dbReference type="Pfam" id="PF10502">
    <property type="entry name" value="Peptidase_S26"/>
    <property type="match status" value="1"/>
</dbReference>
<dbReference type="PRINTS" id="PR00727">
    <property type="entry name" value="LEADERPTASE"/>
</dbReference>
<dbReference type="InterPro" id="IPR000223">
    <property type="entry name" value="Pept_S26A_signal_pept_1"/>
</dbReference>
<dbReference type="GO" id="GO:0016020">
    <property type="term" value="C:membrane"/>
    <property type="evidence" value="ECO:0007669"/>
    <property type="project" value="InterPro"/>
</dbReference>
<dbReference type="InterPro" id="IPR019533">
    <property type="entry name" value="Peptidase_S26"/>
</dbReference>
<dbReference type="EMBL" id="SNRY01002389">
    <property type="protein sequence ID" value="KAA6325311.1"/>
    <property type="molecule type" value="Genomic_DNA"/>
</dbReference>
<reference evidence="3" key="1">
    <citation type="submission" date="2019-03" db="EMBL/GenBank/DDBJ databases">
        <title>Single cell metagenomics reveals metabolic interactions within the superorganism composed of flagellate Streblomastix strix and complex community of Bacteroidetes bacteria on its surface.</title>
        <authorList>
            <person name="Treitli S.C."/>
            <person name="Kolisko M."/>
            <person name="Husnik F."/>
            <person name="Keeling P."/>
            <person name="Hampl V."/>
        </authorList>
    </citation>
    <scope>NUCLEOTIDE SEQUENCE</scope>
    <source>
        <strain evidence="3">STM</strain>
    </source>
</reference>
<gene>
    <name evidence="3" type="ORF">EZS27_025460</name>
</gene>
<dbReference type="NCBIfam" id="TIGR02227">
    <property type="entry name" value="sigpep_I_bact"/>
    <property type="match status" value="1"/>
</dbReference>
<dbReference type="CDD" id="cd06530">
    <property type="entry name" value="S26_SPase_I"/>
    <property type="match status" value="1"/>
</dbReference>
<dbReference type="PANTHER" id="PTHR43390">
    <property type="entry name" value="SIGNAL PEPTIDASE I"/>
    <property type="match status" value="1"/>
</dbReference>
<comment type="similarity">
    <text evidence="1">Belongs to the peptidase S26 family.</text>
</comment>
<name>A0A5J4QX90_9ZZZZ</name>
<protein>
    <submittedName>
        <fullName evidence="3">Signal peptidase I</fullName>
        <ecNumber evidence="3">3.4.21.89</ecNumber>
    </submittedName>
</protein>
<keyword evidence="3" id="KW-0378">Hydrolase</keyword>
<feature type="domain" description="Peptidase S26" evidence="2">
    <location>
        <begin position="2"/>
        <end position="221"/>
    </location>
</feature>
<dbReference type="InterPro" id="IPR036286">
    <property type="entry name" value="LexA/Signal_pep-like_sf"/>
</dbReference>
<dbReference type="PANTHER" id="PTHR43390:SF1">
    <property type="entry name" value="CHLOROPLAST PROCESSING PEPTIDASE"/>
    <property type="match status" value="1"/>
</dbReference>
<dbReference type="AlphaFoldDB" id="A0A5J4QX90"/>
<dbReference type="EC" id="3.4.21.89" evidence="3"/>
<evidence type="ECO:0000256" key="1">
    <source>
        <dbReference type="ARBA" id="ARBA00009370"/>
    </source>
</evidence>
<dbReference type="GO" id="GO:0009003">
    <property type="term" value="F:signal peptidase activity"/>
    <property type="evidence" value="ECO:0007669"/>
    <property type="project" value="UniProtKB-EC"/>
</dbReference>
<proteinExistence type="inferred from homology"/>
<sequence length="242" mass="28156">MAIFGAIAIVLLLHLFAFTSYYIPSTGMENTLFQGERVLVNKWSYGLRLPFMSFFSYHRWGEKRVEKGDIVGFNNPANVLQPVIDRREIFISRCDGTPGDTLLVDSLFSIVSSANRRNNFNEKPLYAYPLHTFIIPQKGKPIKIESWNRFLLKNTVVLHEKKQAEVIGDTLFIEDIPVSEYTFSQDYYWMVSGNSANWADSRLFGLVPQNHIIGKAFLIWFSKEKETRVFKGYRWNRFFKAL</sequence>
<dbReference type="GO" id="GO:0004252">
    <property type="term" value="F:serine-type endopeptidase activity"/>
    <property type="evidence" value="ECO:0007669"/>
    <property type="project" value="InterPro"/>
</dbReference>
<dbReference type="GO" id="GO:0006465">
    <property type="term" value="P:signal peptide processing"/>
    <property type="evidence" value="ECO:0007669"/>
    <property type="project" value="InterPro"/>
</dbReference>
<organism evidence="3">
    <name type="scientific">termite gut metagenome</name>
    <dbReference type="NCBI Taxonomy" id="433724"/>
    <lineage>
        <taxon>unclassified sequences</taxon>
        <taxon>metagenomes</taxon>
        <taxon>organismal metagenomes</taxon>
    </lineage>
</organism>
<evidence type="ECO:0000313" key="3">
    <source>
        <dbReference type="EMBL" id="KAA6325311.1"/>
    </source>
</evidence>
<evidence type="ECO:0000259" key="2">
    <source>
        <dbReference type="Pfam" id="PF10502"/>
    </source>
</evidence>
<dbReference type="SUPFAM" id="SSF51306">
    <property type="entry name" value="LexA/Signal peptidase"/>
    <property type="match status" value="1"/>
</dbReference>
<comment type="caution">
    <text evidence="3">The sequence shown here is derived from an EMBL/GenBank/DDBJ whole genome shotgun (WGS) entry which is preliminary data.</text>
</comment>